<dbReference type="SUPFAM" id="SSF48452">
    <property type="entry name" value="TPR-like"/>
    <property type="match status" value="1"/>
</dbReference>
<feature type="repeat" description="PPR" evidence="3">
    <location>
        <begin position="69"/>
        <end position="103"/>
    </location>
</feature>
<dbReference type="Gene3D" id="1.25.40.10">
    <property type="entry name" value="Tetratricopeptide repeat domain"/>
    <property type="match status" value="5"/>
</dbReference>
<dbReference type="InterPro" id="IPR046960">
    <property type="entry name" value="PPR_At4g14850-like_plant"/>
</dbReference>
<dbReference type="FunFam" id="1.25.40.10:FF:000073">
    <property type="entry name" value="Pentatricopeptide repeat-containing protein chloroplastic"/>
    <property type="match status" value="1"/>
</dbReference>
<evidence type="ECO:0008006" key="6">
    <source>
        <dbReference type="Google" id="ProtNLM"/>
    </source>
</evidence>
<dbReference type="EMBL" id="CACVBM020001177">
    <property type="protein sequence ID" value="CAA7037558.1"/>
    <property type="molecule type" value="Genomic_DNA"/>
</dbReference>
<proteinExistence type="inferred from homology"/>
<dbReference type="FunFam" id="1.25.40.10:FF:000361">
    <property type="entry name" value="Pentatricopeptide repeat-containing protein chloroplastic"/>
    <property type="match status" value="1"/>
</dbReference>
<evidence type="ECO:0000256" key="3">
    <source>
        <dbReference type="PROSITE-ProRule" id="PRU00708"/>
    </source>
</evidence>
<sequence>MESLKLLSLLRECTNAKSLRQAKLVHQRILAVGLRSDVVLCKSLINVYFACKDHSSARLVFENVDVQSDVYIWNSLVSGYAKSSMFHDVLDVFRKLLNSPICVADSYTYPNVIKACGALGREIHGRAIHTLLVKSGHVCDVVVASSLVTMYAKFNFFENAAKVFDEMPERDVASWNTVISCFYQSGNAEKALEMFGKMESSGFEPNSVSLTVAISACSRLLCLERGKEIHRKYVKKGFESDEFVNSALVDMYGRCECLEMAREVFQLMPRKSLVAWNAMIKGYVAKGDSKSCVELLNRMVIEGTRPSQTTLTSVLMACSRSSNLLHGKFVHGYVIRIVVDADMFMNCSLIDLYFKCGEVKLAETVFSKTQKDVAESWNVMISGYVSVGNWFKAVEVYDQMVSVGVKPDVVTFTSVLPACSQLAALEKGKRIHLSISESRLEADELLMSALLDMYSKCGDVKRASEIFESMPKKDVVSWTVMISAYGSHGQPREALYHFDEMQKFGVRPDGVTFLAVLSACGHAGFIDEGVECFSLMSLKYGIKPSSEHYSCLIDILGRAGRLLEAYDLLQQKPETRDDAELLRTLFSACCVHQDYSLGDRIARLLVEKYPDDASTYTVLFNLYASGESWDAARRVRLKMKEMGLRKKPGCSWIEINEQVCPFFAEDWCHPHGQPNSSFEGNAGLFVVFLSKKVTLGVMHHQHNKQRK</sequence>
<dbReference type="PROSITE" id="PS51375">
    <property type="entry name" value="PPR"/>
    <property type="match status" value="7"/>
</dbReference>
<dbReference type="NCBIfam" id="TIGR00756">
    <property type="entry name" value="PPR"/>
    <property type="match status" value="6"/>
</dbReference>
<dbReference type="GO" id="GO:0099402">
    <property type="term" value="P:plant organ development"/>
    <property type="evidence" value="ECO:0007669"/>
    <property type="project" value="UniProtKB-ARBA"/>
</dbReference>
<comment type="similarity">
    <text evidence="2">Belongs to the PPR family. PCMP-E subfamily.</text>
</comment>
<dbReference type="PANTHER" id="PTHR47926:SF452">
    <property type="entry name" value="PENTATRICOPEPTIDE REPEAT-CONTAINING PROTEIN"/>
    <property type="match status" value="1"/>
</dbReference>
<feature type="repeat" description="PPR" evidence="3">
    <location>
        <begin position="612"/>
        <end position="646"/>
    </location>
</feature>
<evidence type="ECO:0000313" key="5">
    <source>
        <dbReference type="Proteomes" id="UP000467841"/>
    </source>
</evidence>
<dbReference type="InterPro" id="IPR011990">
    <property type="entry name" value="TPR-like_helical_dom_sf"/>
</dbReference>
<reference evidence="4" key="1">
    <citation type="submission" date="2020-01" db="EMBL/GenBank/DDBJ databases">
        <authorList>
            <person name="Mishra B."/>
        </authorList>
    </citation>
    <scope>NUCLEOTIDE SEQUENCE [LARGE SCALE GENOMIC DNA]</scope>
</reference>
<evidence type="ECO:0000256" key="2">
    <source>
        <dbReference type="ARBA" id="ARBA00061659"/>
    </source>
</evidence>
<dbReference type="Pfam" id="PF01535">
    <property type="entry name" value="PPR"/>
    <property type="match status" value="4"/>
</dbReference>
<feature type="repeat" description="PPR" evidence="3">
    <location>
        <begin position="272"/>
        <end position="306"/>
    </location>
</feature>
<evidence type="ECO:0000313" key="4">
    <source>
        <dbReference type="EMBL" id="CAA7037558.1"/>
    </source>
</evidence>
<dbReference type="InterPro" id="IPR046848">
    <property type="entry name" value="E_motif"/>
</dbReference>
<dbReference type="InterPro" id="IPR002885">
    <property type="entry name" value="PPR_rpt"/>
</dbReference>
<keyword evidence="1" id="KW-0677">Repeat</keyword>
<gene>
    <name evidence="4" type="ORF">MERR_LOCUS24793</name>
</gene>
<feature type="repeat" description="PPR" evidence="3">
    <location>
        <begin position="443"/>
        <end position="473"/>
    </location>
</feature>
<accession>A0A6D2JCY4</accession>
<dbReference type="FunFam" id="1.25.40.10:FF:000158">
    <property type="entry name" value="pentatricopeptide repeat-containing protein At2g33680"/>
    <property type="match status" value="1"/>
</dbReference>
<dbReference type="Pfam" id="PF13041">
    <property type="entry name" value="PPR_2"/>
    <property type="match status" value="4"/>
</dbReference>
<dbReference type="GO" id="GO:0003723">
    <property type="term" value="F:RNA binding"/>
    <property type="evidence" value="ECO:0007669"/>
    <property type="project" value="InterPro"/>
</dbReference>
<name>A0A6D2JCY4_9BRAS</name>
<keyword evidence="5" id="KW-1185">Reference proteome</keyword>
<dbReference type="FunFam" id="1.25.40.10:FF:000284">
    <property type="entry name" value="Pentatricopeptide repeat-containing protein"/>
    <property type="match status" value="1"/>
</dbReference>
<organism evidence="4 5">
    <name type="scientific">Microthlaspi erraticum</name>
    <dbReference type="NCBI Taxonomy" id="1685480"/>
    <lineage>
        <taxon>Eukaryota</taxon>
        <taxon>Viridiplantae</taxon>
        <taxon>Streptophyta</taxon>
        <taxon>Embryophyta</taxon>
        <taxon>Tracheophyta</taxon>
        <taxon>Spermatophyta</taxon>
        <taxon>Magnoliopsida</taxon>
        <taxon>eudicotyledons</taxon>
        <taxon>Gunneridae</taxon>
        <taxon>Pentapetalae</taxon>
        <taxon>rosids</taxon>
        <taxon>malvids</taxon>
        <taxon>Brassicales</taxon>
        <taxon>Brassicaceae</taxon>
        <taxon>Coluteocarpeae</taxon>
        <taxon>Microthlaspi</taxon>
    </lineage>
</organism>
<evidence type="ECO:0000256" key="1">
    <source>
        <dbReference type="ARBA" id="ARBA00022737"/>
    </source>
</evidence>
<dbReference type="PANTHER" id="PTHR47926">
    <property type="entry name" value="PENTATRICOPEPTIDE REPEAT-CONTAINING PROTEIN"/>
    <property type="match status" value="1"/>
</dbReference>
<feature type="repeat" description="PPR" evidence="3">
    <location>
        <begin position="474"/>
        <end position="508"/>
    </location>
</feature>
<feature type="repeat" description="PPR" evidence="3">
    <location>
        <begin position="373"/>
        <end position="407"/>
    </location>
</feature>
<dbReference type="AlphaFoldDB" id="A0A6D2JCY4"/>
<dbReference type="Pfam" id="PF20431">
    <property type="entry name" value="E_motif"/>
    <property type="match status" value="1"/>
</dbReference>
<dbReference type="GO" id="GO:0009451">
    <property type="term" value="P:RNA modification"/>
    <property type="evidence" value="ECO:0007669"/>
    <property type="project" value="InterPro"/>
</dbReference>
<feature type="repeat" description="PPR" evidence="3">
    <location>
        <begin position="171"/>
        <end position="205"/>
    </location>
</feature>
<protein>
    <recommendedName>
        <fullName evidence="6">Pentacotripeptide-repeat region of PRORP domain-containing protein</fullName>
    </recommendedName>
</protein>
<comment type="caution">
    <text evidence="4">The sequence shown here is derived from an EMBL/GenBank/DDBJ whole genome shotgun (WGS) entry which is preliminary data.</text>
</comment>
<dbReference type="Proteomes" id="UP000467841">
    <property type="component" value="Unassembled WGS sequence"/>
</dbReference>
<dbReference type="FunFam" id="1.25.40.10:FF:001322">
    <property type="entry name" value="Pentatricopeptide repeat-containing protein At3g16610"/>
    <property type="match status" value="1"/>
</dbReference>
<dbReference type="OrthoDB" id="185373at2759"/>